<evidence type="ECO:0000313" key="3">
    <source>
        <dbReference type="EMBL" id="RWR93121.1"/>
    </source>
</evidence>
<dbReference type="PANTHER" id="PTHR31150">
    <property type="entry name" value="EXPRESSED PROTEIN"/>
    <property type="match status" value="1"/>
</dbReference>
<keyword evidence="1" id="KW-0862">Zinc</keyword>
<reference evidence="3 4" key="1">
    <citation type="journal article" date="2019" name="Nat. Plants">
        <title>Stout camphor tree genome fills gaps in understanding of flowering plant genome evolution.</title>
        <authorList>
            <person name="Chaw S.M."/>
            <person name="Liu Y.C."/>
            <person name="Wu Y.W."/>
            <person name="Wang H.Y."/>
            <person name="Lin C.I."/>
            <person name="Wu C.S."/>
            <person name="Ke H.M."/>
            <person name="Chang L.Y."/>
            <person name="Hsu C.Y."/>
            <person name="Yang H.T."/>
            <person name="Sudianto E."/>
            <person name="Hsu M.H."/>
            <person name="Wu K.P."/>
            <person name="Wang L.N."/>
            <person name="Leebens-Mack J.H."/>
            <person name="Tsai I.J."/>
        </authorList>
    </citation>
    <scope>NUCLEOTIDE SEQUENCE [LARGE SCALE GENOMIC DNA]</scope>
    <source>
        <strain evidence="4">cv. Chaw 1501</strain>
        <tissue evidence="3">Young leaves</tissue>
    </source>
</reference>
<dbReference type="GO" id="GO:0008270">
    <property type="term" value="F:zinc ion binding"/>
    <property type="evidence" value="ECO:0007669"/>
    <property type="project" value="UniProtKB-KW"/>
</dbReference>
<dbReference type="OrthoDB" id="416496at2759"/>
<evidence type="ECO:0000256" key="1">
    <source>
        <dbReference type="PROSITE-ProRule" id="PRU00175"/>
    </source>
</evidence>
<dbReference type="STRING" id="337451.A0A3S3NDS4"/>
<keyword evidence="1" id="KW-0863">Zinc-finger</keyword>
<dbReference type="AlphaFoldDB" id="A0A3S3NDS4"/>
<feature type="domain" description="RING-type" evidence="2">
    <location>
        <begin position="306"/>
        <end position="365"/>
    </location>
</feature>
<comment type="caution">
    <text evidence="3">The sequence shown here is derived from an EMBL/GenBank/DDBJ whole genome shotgun (WGS) entry which is preliminary data.</text>
</comment>
<dbReference type="SUPFAM" id="SSF57850">
    <property type="entry name" value="RING/U-box"/>
    <property type="match status" value="1"/>
</dbReference>
<evidence type="ECO:0000259" key="2">
    <source>
        <dbReference type="PROSITE" id="PS50089"/>
    </source>
</evidence>
<protein>
    <submittedName>
        <fullName evidence="3">Zinc finger protein</fullName>
    </submittedName>
</protein>
<dbReference type="InterPro" id="IPR001841">
    <property type="entry name" value="Znf_RING"/>
</dbReference>
<evidence type="ECO:0000313" key="4">
    <source>
        <dbReference type="Proteomes" id="UP000283530"/>
    </source>
</evidence>
<keyword evidence="1" id="KW-0479">Metal-binding</keyword>
<accession>A0A3S3NDS4</accession>
<gene>
    <name evidence="3" type="ORF">CKAN_02235600</name>
</gene>
<dbReference type="PANTHER" id="PTHR31150:SF23">
    <property type="entry name" value="MANDELONITRILE LYASE-RELATED"/>
    <property type="match status" value="1"/>
</dbReference>
<dbReference type="EMBL" id="QPKB01000009">
    <property type="protein sequence ID" value="RWR93121.1"/>
    <property type="molecule type" value="Genomic_DNA"/>
</dbReference>
<name>A0A3S3NDS4_9MAGN</name>
<dbReference type="PROSITE" id="PS50089">
    <property type="entry name" value="ZF_RING_2"/>
    <property type="match status" value="1"/>
</dbReference>
<dbReference type="InterPro" id="IPR013083">
    <property type="entry name" value="Znf_RING/FYVE/PHD"/>
</dbReference>
<sequence>MGALCCVAARPHGSNAVSRDYSMGHSEPYWQTNTSFSPPLSRRWDHRSQSEGLAYGSHGGSQLCCSSLSSNSKDSRSWVRGDQFPGHQYSPSDDIVSFFSSPSDSFQIQQWTPSEVQGVNADEYASASIGGMDSCFSVTEEFSFALPEPASGPLASTHSTEGISTIPCSVLSTSSCSAASEYELMSKTYMASHRNFSGCHSFMSKSVHPLLFPDQTFETEAKVPVSSPNPNKKLTHVGDSTLHSDSKSIRMLSELPLSSGFSDLGTTQREGLRWSSASSIDFTDVSKHLYQESMGFSWNLSEGSKCGLCERLLSQRSPWSSLRIVRSGDMPVAGVLSCWHVYHADCLDQTTPKPQKHDPPCPLCSKSVIIQDKRVVGRLKMGISNVRSFGDNGPSRAWSCGQVGDCVEGSLHTEAHASMLLVSRNRLKKQLSMKKVLGKELPDKLKKTDQFSWQRLPGWGSVDQSVGCSRARSGVLKRW</sequence>
<keyword evidence="4" id="KW-1185">Reference proteome</keyword>
<dbReference type="Gene3D" id="3.30.40.10">
    <property type="entry name" value="Zinc/RING finger domain, C3HC4 (zinc finger)"/>
    <property type="match status" value="1"/>
</dbReference>
<proteinExistence type="predicted"/>
<organism evidence="3 4">
    <name type="scientific">Cinnamomum micranthum f. kanehirae</name>
    <dbReference type="NCBI Taxonomy" id="337451"/>
    <lineage>
        <taxon>Eukaryota</taxon>
        <taxon>Viridiplantae</taxon>
        <taxon>Streptophyta</taxon>
        <taxon>Embryophyta</taxon>
        <taxon>Tracheophyta</taxon>
        <taxon>Spermatophyta</taxon>
        <taxon>Magnoliopsida</taxon>
        <taxon>Magnoliidae</taxon>
        <taxon>Laurales</taxon>
        <taxon>Lauraceae</taxon>
        <taxon>Cinnamomum</taxon>
    </lineage>
</organism>
<dbReference type="Proteomes" id="UP000283530">
    <property type="component" value="Unassembled WGS sequence"/>
</dbReference>